<protein>
    <submittedName>
        <fullName evidence="2">Uncharacterized protein</fullName>
    </submittedName>
</protein>
<dbReference type="OrthoDB" id="385566at2157"/>
<accession>A0A1W6JY38</accession>
<feature type="transmembrane region" description="Helical" evidence="1">
    <location>
        <begin position="29"/>
        <end position="45"/>
    </location>
</feature>
<dbReference type="Proteomes" id="UP000193404">
    <property type="component" value="Chromosome"/>
</dbReference>
<feature type="transmembrane region" description="Helical" evidence="1">
    <location>
        <begin position="171"/>
        <end position="189"/>
    </location>
</feature>
<feature type="transmembrane region" description="Helical" evidence="1">
    <location>
        <begin position="52"/>
        <end position="69"/>
    </location>
</feature>
<reference evidence="2 3" key="1">
    <citation type="submission" date="2017-03" db="EMBL/GenBank/DDBJ databases">
        <title>Sulfur activation and transportation mechanism of thermophilic Archaea Acidianus manzaensis YN-25.</title>
        <authorList>
            <person name="Ma Y."/>
            <person name="Yang Y."/>
            <person name="Xia J."/>
        </authorList>
    </citation>
    <scope>NUCLEOTIDE SEQUENCE [LARGE SCALE GENOMIC DNA]</scope>
    <source>
        <strain evidence="2 3">YN-25</strain>
    </source>
</reference>
<sequence>MNRSELSNYIYSLIIGFIPFVSLKIDNVYFMLFSFVVSLVILLLFNYDSRILVLLGIFSLLLSAFFDRVNLGNLAWFYFVFGVLGIIIGDKISNKMENSRADIQNKIINSIKDDEEKKDEKVGRKRKGKRGRQVNQKKSGSFINTLSWVFIVLSLPFMFDIWYYAFAKGELHLDIIFIGAGLFALGYILNTIKS</sequence>
<dbReference type="KEGG" id="aman:B6F84_03440"/>
<feature type="transmembrane region" description="Helical" evidence="1">
    <location>
        <begin position="75"/>
        <end position="92"/>
    </location>
</feature>
<dbReference type="GeneID" id="41589942"/>
<evidence type="ECO:0000256" key="1">
    <source>
        <dbReference type="SAM" id="Phobius"/>
    </source>
</evidence>
<feature type="transmembrane region" description="Helical" evidence="1">
    <location>
        <begin position="7"/>
        <end position="23"/>
    </location>
</feature>
<keyword evidence="1" id="KW-0472">Membrane</keyword>
<keyword evidence="1" id="KW-1133">Transmembrane helix</keyword>
<proteinExistence type="predicted"/>
<evidence type="ECO:0000313" key="3">
    <source>
        <dbReference type="Proteomes" id="UP000193404"/>
    </source>
</evidence>
<dbReference type="AlphaFoldDB" id="A0A1W6JY38"/>
<dbReference type="RefSeq" id="WP_148690938.1">
    <property type="nucleotide sequence ID" value="NZ_CP020477.1"/>
</dbReference>
<keyword evidence="1" id="KW-0812">Transmembrane</keyword>
<name>A0A1W6JY38_9CREN</name>
<evidence type="ECO:0000313" key="2">
    <source>
        <dbReference type="EMBL" id="ARM75179.1"/>
    </source>
</evidence>
<keyword evidence="3" id="KW-1185">Reference proteome</keyword>
<gene>
    <name evidence="2" type="ORF">B6F84_03440</name>
</gene>
<dbReference type="STRING" id="282676.B6F84_03440"/>
<dbReference type="EMBL" id="CP020477">
    <property type="protein sequence ID" value="ARM75179.1"/>
    <property type="molecule type" value="Genomic_DNA"/>
</dbReference>
<feature type="transmembrane region" description="Helical" evidence="1">
    <location>
        <begin position="142"/>
        <end position="165"/>
    </location>
</feature>
<organism evidence="2 3">
    <name type="scientific">Acidianus manzaensis</name>
    <dbReference type="NCBI Taxonomy" id="282676"/>
    <lineage>
        <taxon>Archaea</taxon>
        <taxon>Thermoproteota</taxon>
        <taxon>Thermoprotei</taxon>
        <taxon>Sulfolobales</taxon>
        <taxon>Sulfolobaceae</taxon>
        <taxon>Acidianus</taxon>
    </lineage>
</organism>